<proteinExistence type="predicted"/>
<dbReference type="RefSeq" id="WP_105332911.1">
    <property type="nucleotide sequence ID" value="NZ_PUHY01000015.1"/>
</dbReference>
<protein>
    <submittedName>
        <fullName evidence="2">Damage-inducible protein DinB</fullName>
    </submittedName>
</protein>
<accession>A0A2S8FC42</accession>
<dbReference type="InterPro" id="IPR034660">
    <property type="entry name" value="DinB/YfiT-like"/>
</dbReference>
<evidence type="ECO:0000313" key="2">
    <source>
        <dbReference type="EMBL" id="PQO29717.1"/>
    </source>
</evidence>
<dbReference type="AlphaFoldDB" id="A0A2S8FC42"/>
<sequence length="168" mass="18797">MSLNEMIFGDFEQEMANTRKCLERVPNDKWDWKIHDKSNTIGWVARHLAEIPDWAESILKDDEFDINPPDKPAPTPADVSTTEAALALFDKNVAAAKAALADVSEEELTKPWSLLAGGQALFTMPKHAVFRTWVINHSVHHRAILTVYFRVNDISVPALYGPSGDEEA</sequence>
<dbReference type="Gene3D" id="1.20.120.450">
    <property type="entry name" value="dinb family like domain"/>
    <property type="match status" value="1"/>
</dbReference>
<dbReference type="Proteomes" id="UP000238322">
    <property type="component" value="Unassembled WGS sequence"/>
</dbReference>
<evidence type="ECO:0000313" key="3">
    <source>
        <dbReference type="Proteomes" id="UP000238322"/>
    </source>
</evidence>
<gene>
    <name evidence="2" type="ORF">C5Y83_27115</name>
</gene>
<dbReference type="InterPro" id="IPR024775">
    <property type="entry name" value="DinB-like"/>
</dbReference>
<organism evidence="2 3">
    <name type="scientific">Blastopirellula marina</name>
    <dbReference type="NCBI Taxonomy" id="124"/>
    <lineage>
        <taxon>Bacteria</taxon>
        <taxon>Pseudomonadati</taxon>
        <taxon>Planctomycetota</taxon>
        <taxon>Planctomycetia</taxon>
        <taxon>Pirellulales</taxon>
        <taxon>Pirellulaceae</taxon>
        <taxon>Blastopirellula</taxon>
    </lineage>
</organism>
<name>A0A2S8FC42_9BACT</name>
<evidence type="ECO:0000259" key="1">
    <source>
        <dbReference type="Pfam" id="PF12867"/>
    </source>
</evidence>
<dbReference type="SUPFAM" id="SSF109854">
    <property type="entry name" value="DinB/YfiT-like putative metalloenzymes"/>
    <property type="match status" value="1"/>
</dbReference>
<comment type="caution">
    <text evidence="2">The sequence shown here is derived from an EMBL/GenBank/DDBJ whole genome shotgun (WGS) entry which is preliminary data.</text>
</comment>
<feature type="domain" description="DinB-like" evidence="1">
    <location>
        <begin position="11"/>
        <end position="144"/>
    </location>
</feature>
<dbReference type="EMBL" id="PUHY01000015">
    <property type="protein sequence ID" value="PQO29717.1"/>
    <property type="molecule type" value="Genomic_DNA"/>
</dbReference>
<reference evidence="2 3" key="1">
    <citation type="submission" date="2018-02" db="EMBL/GenBank/DDBJ databases">
        <title>Comparative genomes isolates from brazilian mangrove.</title>
        <authorList>
            <person name="Araujo J.E."/>
            <person name="Taketani R.G."/>
            <person name="Silva M.C.P."/>
            <person name="Loureco M.V."/>
            <person name="Andreote F.D."/>
        </authorList>
    </citation>
    <scope>NUCLEOTIDE SEQUENCE [LARGE SCALE GENOMIC DNA]</scope>
    <source>
        <strain evidence="2 3">Hex-1 MGV</strain>
    </source>
</reference>
<dbReference type="Pfam" id="PF12867">
    <property type="entry name" value="DinB_2"/>
    <property type="match status" value="1"/>
</dbReference>
<dbReference type="OrthoDB" id="119432at2"/>